<keyword evidence="2" id="KW-1185">Reference proteome</keyword>
<reference evidence="1 2" key="1">
    <citation type="submission" date="2021-06" db="EMBL/GenBank/DDBJ databases">
        <title>Caerostris extrusa draft genome.</title>
        <authorList>
            <person name="Kono N."/>
            <person name="Arakawa K."/>
        </authorList>
    </citation>
    <scope>NUCLEOTIDE SEQUENCE [LARGE SCALE GENOMIC DNA]</scope>
</reference>
<gene>
    <name evidence="1" type="ORF">CEXT_300291</name>
</gene>
<comment type="caution">
    <text evidence="1">The sequence shown here is derived from an EMBL/GenBank/DDBJ whole genome shotgun (WGS) entry which is preliminary data.</text>
</comment>
<dbReference type="EMBL" id="BPLR01014001">
    <property type="protein sequence ID" value="GIY65520.1"/>
    <property type="molecule type" value="Genomic_DNA"/>
</dbReference>
<organism evidence="1 2">
    <name type="scientific">Caerostris extrusa</name>
    <name type="common">Bark spider</name>
    <name type="synonym">Caerostris bankana</name>
    <dbReference type="NCBI Taxonomy" id="172846"/>
    <lineage>
        <taxon>Eukaryota</taxon>
        <taxon>Metazoa</taxon>
        <taxon>Ecdysozoa</taxon>
        <taxon>Arthropoda</taxon>
        <taxon>Chelicerata</taxon>
        <taxon>Arachnida</taxon>
        <taxon>Araneae</taxon>
        <taxon>Araneomorphae</taxon>
        <taxon>Entelegynae</taxon>
        <taxon>Araneoidea</taxon>
        <taxon>Araneidae</taxon>
        <taxon>Caerostris</taxon>
    </lineage>
</organism>
<evidence type="ECO:0000313" key="2">
    <source>
        <dbReference type="Proteomes" id="UP001054945"/>
    </source>
</evidence>
<sequence>MSPSIHTQSNAFECPEKLHQCNRHFCNQEVMNSTTLKKLGEEDEEKLMDIYPDWWSLFQILEIRSFLTFTCISFRYLQYLKEMQVEFFRKNGENYI</sequence>
<dbReference type="AlphaFoldDB" id="A0AAV4V7K4"/>
<evidence type="ECO:0000313" key="1">
    <source>
        <dbReference type="EMBL" id="GIY65520.1"/>
    </source>
</evidence>
<name>A0AAV4V7K4_CAEEX</name>
<dbReference type="Proteomes" id="UP001054945">
    <property type="component" value="Unassembled WGS sequence"/>
</dbReference>
<proteinExistence type="predicted"/>
<protein>
    <submittedName>
        <fullName evidence="1">Uncharacterized protein</fullName>
    </submittedName>
</protein>
<accession>A0AAV4V7K4</accession>